<evidence type="ECO:0000256" key="3">
    <source>
        <dbReference type="ARBA" id="ARBA00022490"/>
    </source>
</evidence>
<gene>
    <name evidence="9" type="ORF">DWY25_06945</name>
</gene>
<comment type="caution">
    <text evidence="9">The sequence shown here is derived from an EMBL/GenBank/DDBJ whole genome shotgun (WGS) entry which is preliminary data.</text>
</comment>
<dbReference type="EMBL" id="QRUP01000007">
    <property type="protein sequence ID" value="RGR74820.1"/>
    <property type="molecule type" value="Genomic_DNA"/>
</dbReference>
<protein>
    <submittedName>
        <fullName evidence="9">PTS mannose/fructose/sorbose transporter subunit IIB</fullName>
    </submittedName>
</protein>
<keyword evidence="7" id="KW-0418">Kinase</keyword>
<evidence type="ECO:0000256" key="5">
    <source>
        <dbReference type="ARBA" id="ARBA00022679"/>
    </source>
</evidence>
<dbReference type="InterPro" id="IPR036667">
    <property type="entry name" value="PTS_IIB_sorbose-sp_sf"/>
</dbReference>
<dbReference type="GO" id="GO:0005737">
    <property type="term" value="C:cytoplasm"/>
    <property type="evidence" value="ECO:0007669"/>
    <property type="project" value="UniProtKB-SubCell"/>
</dbReference>
<keyword evidence="3" id="KW-0963">Cytoplasm</keyword>
<dbReference type="GeneID" id="83015140"/>
<keyword evidence="4" id="KW-0762">Sugar transport</keyword>
<evidence type="ECO:0000256" key="2">
    <source>
        <dbReference type="ARBA" id="ARBA00022448"/>
    </source>
</evidence>
<keyword evidence="10" id="KW-1185">Reference proteome</keyword>
<evidence type="ECO:0000256" key="1">
    <source>
        <dbReference type="ARBA" id="ARBA00004496"/>
    </source>
</evidence>
<dbReference type="GO" id="GO:0016301">
    <property type="term" value="F:kinase activity"/>
    <property type="evidence" value="ECO:0007669"/>
    <property type="project" value="UniProtKB-KW"/>
</dbReference>
<keyword evidence="2" id="KW-0813">Transport</keyword>
<evidence type="ECO:0000256" key="7">
    <source>
        <dbReference type="ARBA" id="ARBA00022777"/>
    </source>
</evidence>
<name>A0A412G316_9FIRM</name>
<keyword evidence="6" id="KW-0598">Phosphotransferase system</keyword>
<dbReference type="Gene3D" id="3.40.35.10">
    <property type="entry name" value="Phosphotransferase system, sorbose subfamily IIB component"/>
    <property type="match status" value="1"/>
</dbReference>
<accession>A0A412G316</accession>
<dbReference type="AlphaFoldDB" id="A0A412G316"/>
<evidence type="ECO:0000313" key="9">
    <source>
        <dbReference type="EMBL" id="RGR74820.1"/>
    </source>
</evidence>
<dbReference type="PROSITE" id="PS51101">
    <property type="entry name" value="PTS_EIIB_TYPE_4"/>
    <property type="match status" value="1"/>
</dbReference>
<sequence>MVILMRIDERMLHGQVALTWVNEVHPEAILIANDEAAENDMAKLAFKMAKPDGVKLAIKSIDDGAKLLNHPHAQKIRIFVIVRTLADAVRLVRQTEEIHRVNIGGIRKRENSRSFSSGIFLTEEDLVNLKELHEKVDYLEFRMIPNEPKVDYEKLLK</sequence>
<organism evidence="9 10">
    <name type="scientific">Holdemania filiformis</name>
    <dbReference type="NCBI Taxonomy" id="61171"/>
    <lineage>
        <taxon>Bacteria</taxon>
        <taxon>Bacillati</taxon>
        <taxon>Bacillota</taxon>
        <taxon>Erysipelotrichia</taxon>
        <taxon>Erysipelotrichales</taxon>
        <taxon>Erysipelotrichaceae</taxon>
        <taxon>Holdemania</taxon>
    </lineage>
</organism>
<comment type="subcellular location">
    <subcellularLocation>
        <location evidence="1">Cytoplasm</location>
    </subcellularLocation>
</comment>
<dbReference type="Pfam" id="PF03830">
    <property type="entry name" value="PTSIIB_sorb"/>
    <property type="match status" value="1"/>
</dbReference>
<feature type="domain" description="PTS EIIB type-4" evidence="8">
    <location>
        <begin position="1"/>
        <end position="157"/>
    </location>
</feature>
<proteinExistence type="predicted"/>
<evidence type="ECO:0000259" key="8">
    <source>
        <dbReference type="PROSITE" id="PS51101"/>
    </source>
</evidence>
<evidence type="ECO:0000256" key="6">
    <source>
        <dbReference type="ARBA" id="ARBA00022683"/>
    </source>
</evidence>
<reference evidence="9 10" key="1">
    <citation type="submission" date="2018-08" db="EMBL/GenBank/DDBJ databases">
        <title>A genome reference for cultivated species of the human gut microbiota.</title>
        <authorList>
            <person name="Zou Y."/>
            <person name="Xue W."/>
            <person name="Luo G."/>
        </authorList>
    </citation>
    <scope>NUCLEOTIDE SEQUENCE [LARGE SCALE GENOMIC DNA]</scope>
    <source>
        <strain evidence="9 10">AF24-29</strain>
    </source>
</reference>
<dbReference type="RefSeq" id="WP_117894628.1">
    <property type="nucleotide sequence ID" value="NZ_CABJCV010000007.1"/>
</dbReference>
<dbReference type="GO" id="GO:0009401">
    <property type="term" value="P:phosphoenolpyruvate-dependent sugar phosphotransferase system"/>
    <property type="evidence" value="ECO:0007669"/>
    <property type="project" value="UniProtKB-KW"/>
</dbReference>
<evidence type="ECO:0000256" key="4">
    <source>
        <dbReference type="ARBA" id="ARBA00022597"/>
    </source>
</evidence>
<dbReference type="GO" id="GO:0008982">
    <property type="term" value="F:protein-N(PI)-phosphohistidine-sugar phosphotransferase activity"/>
    <property type="evidence" value="ECO:0007669"/>
    <property type="project" value="InterPro"/>
</dbReference>
<evidence type="ECO:0000313" key="10">
    <source>
        <dbReference type="Proteomes" id="UP000284178"/>
    </source>
</evidence>
<dbReference type="Proteomes" id="UP000284178">
    <property type="component" value="Unassembled WGS sequence"/>
</dbReference>
<keyword evidence="5" id="KW-0808">Transferase</keyword>
<dbReference type="InterPro" id="IPR004720">
    <property type="entry name" value="PTS_IIB_sorbose-sp"/>
</dbReference>
<dbReference type="SUPFAM" id="SSF52728">
    <property type="entry name" value="PTS IIb component"/>
    <property type="match status" value="1"/>
</dbReference>